<dbReference type="PANTHER" id="PTHR12110">
    <property type="entry name" value="HYDROXYPYRUVATE ISOMERASE"/>
    <property type="match status" value="1"/>
</dbReference>
<name>A0ABV6QRR8_9ACTN</name>
<dbReference type="Pfam" id="PF01261">
    <property type="entry name" value="AP_endonuc_2"/>
    <property type="match status" value="1"/>
</dbReference>
<dbReference type="EMBL" id="JBHLTC010000032">
    <property type="protein sequence ID" value="MFC0627324.1"/>
    <property type="molecule type" value="Genomic_DNA"/>
</dbReference>
<organism evidence="2 3">
    <name type="scientific">Kribbella deserti</name>
    <dbReference type="NCBI Taxonomy" id="1926257"/>
    <lineage>
        <taxon>Bacteria</taxon>
        <taxon>Bacillati</taxon>
        <taxon>Actinomycetota</taxon>
        <taxon>Actinomycetes</taxon>
        <taxon>Propionibacteriales</taxon>
        <taxon>Kribbellaceae</taxon>
        <taxon>Kribbella</taxon>
    </lineage>
</organism>
<sequence>MLSDRLSLQLYTVRGELERDFDAALARIAEIGYRQVEPFGLVEFESKLADGLAKHGLTAPTTHAGLLGRELEPAFAAAKRLGIGTVIDPFTDPARWQSAEEVKQIAVQLNQVAHQAERHGITIGYHNHHFELASMLDGRHALEVFVEHLAPEVVLEIDTYWAAVGGADVPALLERLGERVVALHIKDGDGTLNNKAQVAVGSGTIPVKDFLAAAPGRLAVVELDDFEGEIFDAVSGSYAFLEADFRGEGQQA</sequence>
<feature type="domain" description="Xylose isomerase-like TIM barrel" evidence="1">
    <location>
        <begin position="26"/>
        <end position="213"/>
    </location>
</feature>
<gene>
    <name evidence="2" type="ORF">ACFFGN_24835</name>
</gene>
<dbReference type="Gene3D" id="3.20.20.150">
    <property type="entry name" value="Divalent-metal-dependent TIM barrel enzymes"/>
    <property type="match status" value="1"/>
</dbReference>
<comment type="caution">
    <text evidence="2">The sequence shown here is derived from an EMBL/GenBank/DDBJ whole genome shotgun (WGS) entry which is preliminary data.</text>
</comment>
<protein>
    <submittedName>
        <fullName evidence="2">Sugar phosphate isomerase/epimerase family protein</fullName>
    </submittedName>
</protein>
<keyword evidence="2" id="KW-0413">Isomerase</keyword>
<dbReference type="GO" id="GO:0016853">
    <property type="term" value="F:isomerase activity"/>
    <property type="evidence" value="ECO:0007669"/>
    <property type="project" value="UniProtKB-KW"/>
</dbReference>
<dbReference type="SUPFAM" id="SSF51658">
    <property type="entry name" value="Xylose isomerase-like"/>
    <property type="match status" value="1"/>
</dbReference>
<dbReference type="InterPro" id="IPR013022">
    <property type="entry name" value="Xyl_isomerase-like_TIM-brl"/>
</dbReference>
<dbReference type="PANTHER" id="PTHR12110:SF41">
    <property type="entry name" value="INOSOSE DEHYDRATASE"/>
    <property type="match status" value="1"/>
</dbReference>
<dbReference type="RefSeq" id="WP_380051856.1">
    <property type="nucleotide sequence ID" value="NZ_JBHLTC010000032.1"/>
</dbReference>
<keyword evidence="3" id="KW-1185">Reference proteome</keyword>
<evidence type="ECO:0000259" key="1">
    <source>
        <dbReference type="Pfam" id="PF01261"/>
    </source>
</evidence>
<proteinExistence type="predicted"/>
<evidence type="ECO:0000313" key="2">
    <source>
        <dbReference type="EMBL" id="MFC0627324.1"/>
    </source>
</evidence>
<accession>A0ABV6QRR8</accession>
<dbReference type="InterPro" id="IPR050312">
    <property type="entry name" value="IolE/XylAMocC-like"/>
</dbReference>
<evidence type="ECO:0000313" key="3">
    <source>
        <dbReference type="Proteomes" id="UP001589890"/>
    </source>
</evidence>
<dbReference type="InterPro" id="IPR036237">
    <property type="entry name" value="Xyl_isomerase-like_sf"/>
</dbReference>
<reference evidence="2 3" key="1">
    <citation type="submission" date="2024-09" db="EMBL/GenBank/DDBJ databases">
        <authorList>
            <person name="Sun Q."/>
            <person name="Mori K."/>
        </authorList>
    </citation>
    <scope>NUCLEOTIDE SEQUENCE [LARGE SCALE GENOMIC DNA]</scope>
    <source>
        <strain evidence="2 3">CGMCC 1.15906</strain>
    </source>
</reference>
<dbReference type="Proteomes" id="UP001589890">
    <property type="component" value="Unassembled WGS sequence"/>
</dbReference>